<sequence length="233" mass="26157">MFQRCVSPPWYDLPGLSAADDVLFWQLLLIIVPDGSSHFVGASGPVYPQDIREVGERNFSFYQGCVRVCLNGQDLTPLITIIIPHRLGGPECLHPLLPTRLLISEFPLPLVEITSMHRREWDWGTVEFSPFTLRQTESLARLRESWNEARHLGDIIPRVVEEGGGGGMALSDVYTGVVPQTGESDDVHLWGLARTAASLNIKIRADWSEIKVIYLRYARLGRYLAVSHIPLLT</sequence>
<dbReference type="EMBL" id="KV417862">
    <property type="protein sequence ID" value="KZP05104.1"/>
    <property type="molecule type" value="Genomic_DNA"/>
</dbReference>
<gene>
    <name evidence="1" type="ORF">FIBSPDRAFT_903768</name>
</gene>
<keyword evidence="2" id="KW-1185">Reference proteome</keyword>
<name>A0A167VKB5_9AGAM</name>
<evidence type="ECO:0000313" key="2">
    <source>
        <dbReference type="Proteomes" id="UP000076532"/>
    </source>
</evidence>
<organism evidence="1 2">
    <name type="scientific">Athelia psychrophila</name>
    <dbReference type="NCBI Taxonomy" id="1759441"/>
    <lineage>
        <taxon>Eukaryota</taxon>
        <taxon>Fungi</taxon>
        <taxon>Dikarya</taxon>
        <taxon>Basidiomycota</taxon>
        <taxon>Agaricomycotina</taxon>
        <taxon>Agaricomycetes</taxon>
        <taxon>Agaricomycetidae</taxon>
        <taxon>Atheliales</taxon>
        <taxon>Atheliaceae</taxon>
        <taxon>Athelia</taxon>
    </lineage>
</organism>
<dbReference type="AlphaFoldDB" id="A0A167VKB5"/>
<proteinExistence type="predicted"/>
<protein>
    <submittedName>
        <fullName evidence="1">Uncharacterized protein</fullName>
    </submittedName>
</protein>
<accession>A0A167VKB5</accession>
<evidence type="ECO:0000313" key="1">
    <source>
        <dbReference type="EMBL" id="KZP05104.1"/>
    </source>
</evidence>
<dbReference type="Proteomes" id="UP000076532">
    <property type="component" value="Unassembled WGS sequence"/>
</dbReference>
<reference evidence="1 2" key="1">
    <citation type="journal article" date="2016" name="Mol. Biol. Evol.">
        <title>Comparative Genomics of Early-Diverging Mushroom-Forming Fungi Provides Insights into the Origins of Lignocellulose Decay Capabilities.</title>
        <authorList>
            <person name="Nagy L.G."/>
            <person name="Riley R."/>
            <person name="Tritt A."/>
            <person name="Adam C."/>
            <person name="Daum C."/>
            <person name="Floudas D."/>
            <person name="Sun H."/>
            <person name="Yadav J.S."/>
            <person name="Pangilinan J."/>
            <person name="Larsson K.H."/>
            <person name="Matsuura K."/>
            <person name="Barry K."/>
            <person name="Labutti K."/>
            <person name="Kuo R."/>
            <person name="Ohm R.A."/>
            <person name="Bhattacharya S.S."/>
            <person name="Shirouzu T."/>
            <person name="Yoshinaga Y."/>
            <person name="Martin F.M."/>
            <person name="Grigoriev I.V."/>
            <person name="Hibbett D.S."/>
        </authorList>
    </citation>
    <scope>NUCLEOTIDE SEQUENCE [LARGE SCALE GENOMIC DNA]</scope>
    <source>
        <strain evidence="1 2">CBS 109695</strain>
    </source>
</reference>